<dbReference type="Pfam" id="PF07729">
    <property type="entry name" value="FCD"/>
    <property type="match status" value="1"/>
</dbReference>
<reference evidence="7" key="1">
    <citation type="submission" date="2017-03" db="EMBL/GenBank/DDBJ databases">
        <authorList>
            <person name="Safronova V.I."/>
            <person name="Sazanova A.L."/>
            <person name="Chirak E.R."/>
        </authorList>
    </citation>
    <scope>NUCLEOTIDE SEQUENCE [LARGE SCALE GENOMIC DNA]</scope>
    <source>
        <strain evidence="7">Ach-343</strain>
    </source>
</reference>
<protein>
    <recommendedName>
        <fullName evidence="5">HTH gntR-type domain-containing protein</fullName>
    </recommendedName>
</protein>
<dbReference type="PROSITE" id="PS50949">
    <property type="entry name" value="HTH_GNTR"/>
    <property type="match status" value="1"/>
</dbReference>
<keyword evidence="7" id="KW-1185">Reference proteome</keyword>
<dbReference type="InterPro" id="IPR011711">
    <property type="entry name" value="GntR_C"/>
</dbReference>
<dbReference type="PANTHER" id="PTHR43537">
    <property type="entry name" value="TRANSCRIPTIONAL REGULATOR, GNTR FAMILY"/>
    <property type="match status" value="1"/>
</dbReference>
<keyword evidence="3" id="KW-0804">Transcription</keyword>
<feature type="region of interest" description="Disordered" evidence="4">
    <location>
        <begin position="24"/>
        <end position="45"/>
    </location>
</feature>
<accession>A0A2W7DZ27</accession>
<dbReference type="PANTHER" id="PTHR43537:SF5">
    <property type="entry name" value="UXU OPERON TRANSCRIPTIONAL REGULATOR"/>
    <property type="match status" value="1"/>
</dbReference>
<gene>
    <name evidence="6" type="ORF">B5V02_21630</name>
</gene>
<dbReference type="SMART" id="SM00345">
    <property type="entry name" value="HTH_GNTR"/>
    <property type="match status" value="2"/>
</dbReference>
<dbReference type="InterPro" id="IPR000524">
    <property type="entry name" value="Tscrpt_reg_HTH_GntR"/>
</dbReference>
<proteinExistence type="predicted"/>
<dbReference type="SUPFAM" id="SSF46785">
    <property type="entry name" value="Winged helix' DNA-binding domain"/>
    <property type="match status" value="2"/>
</dbReference>
<comment type="caution">
    <text evidence="6">The sequence shown here is derived from an EMBL/GenBank/DDBJ whole genome shotgun (WGS) entry which is preliminary data.</text>
</comment>
<evidence type="ECO:0000259" key="5">
    <source>
        <dbReference type="PROSITE" id="PS50949"/>
    </source>
</evidence>
<sequence length="344" mass="38561">MYGSWYTKRLSDSRRGRVYRVTVEQGDQMKRSGTRAKEGATQRSASPLQLDLARQILARLLDEGFTVDQRVPEQTIARALGVSRTPVRAALRLLAEQGVLRTEAERGFLVAQTIEGIDADGLIPRSPDQRVYEAMLSDRADGRIGVEVSEAEMMPRYNASRGVIRKVFIRLAAEGLAQRQRGHGWSFSDTLDSDQSLAESYRFRMAIECAALRQPGYQLDPDRILKLRRAHDAVLRNGRPSVDGVEWFAVNATFHETIVSGSQNRFFVQAVHQQNNLRRIQEYAGYPSLASDRIVQSCTEHIAILDALEAQDYPWAETLLSRHLQLALRYAQSGSDTAVEGAAD</sequence>
<dbReference type="InterPro" id="IPR036388">
    <property type="entry name" value="WH-like_DNA-bd_sf"/>
</dbReference>
<evidence type="ECO:0000256" key="1">
    <source>
        <dbReference type="ARBA" id="ARBA00023015"/>
    </source>
</evidence>
<dbReference type="GO" id="GO:0003700">
    <property type="term" value="F:DNA-binding transcription factor activity"/>
    <property type="evidence" value="ECO:0007669"/>
    <property type="project" value="InterPro"/>
</dbReference>
<dbReference type="InterPro" id="IPR036390">
    <property type="entry name" value="WH_DNA-bd_sf"/>
</dbReference>
<dbReference type="Gene3D" id="1.10.10.10">
    <property type="entry name" value="Winged helix-like DNA-binding domain superfamily/Winged helix DNA-binding domain"/>
    <property type="match status" value="2"/>
</dbReference>
<dbReference type="Proteomes" id="UP000248616">
    <property type="component" value="Unassembled WGS sequence"/>
</dbReference>
<evidence type="ECO:0000256" key="2">
    <source>
        <dbReference type="ARBA" id="ARBA00023125"/>
    </source>
</evidence>
<feature type="domain" description="HTH gntR-type" evidence="5">
    <location>
        <begin position="46"/>
        <end position="113"/>
    </location>
</feature>
<evidence type="ECO:0000313" key="7">
    <source>
        <dbReference type="Proteomes" id="UP000248616"/>
    </source>
</evidence>
<dbReference type="GO" id="GO:0003677">
    <property type="term" value="F:DNA binding"/>
    <property type="evidence" value="ECO:0007669"/>
    <property type="project" value="UniProtKB-KW"/>
</dbReference>
<dbReference type="SUPFAM" id="SSF48008">
    <property type="entry name" value="GntR ligand-binding domain-like"/>
    <property type="match status" value="1"/>
</dbReference>
<dbReference type="AlphaFoldDB" id="A0A2W7DZ27"/>
<evidence type="ECO:0000256" key="4">
    <source>
        <dbReference type="SAM" id="MobiDB-lite"/>
    </source>
</evidence>
<dbReference type="EMBL" id="MZXV01000050">
    <property type="protein sequence ID" value="PZV36386.1"/>
    <property type="molecule type" value="Genomic_DNA"/>
</dbReference>
<name>A0A2W7DZ27_9HYPH</name>
<dbReference type="SMART" id="SM00895">
    <property type="entry name" value="FCD"/>
    <property type="match status" value="1"/>
</dbReference>
<keyword evidence="2" id="KW-0238">DNA-binding</keyword>
<dbReference type="Pfam" id="PF00392">
    <property type="entry name" value="GntR"/>
    <property type="match status" value="2"/>
</dbReference>
<organism evidence="6 7">
    <name type="scientific">Mesorhizobium kowhaii</name>
    <dbReference type="NCBI Taxonomy" id="1300272"/>
    <lineage>
        <taxon>Bacteria</taxon>
        <taxon>Pseudomonadati</taxon>
        <taxon>Pseudomonadota</taxon>
        <taxon>Alphaproteobacteria</taxon>
        <taxon>Hyphomicrobiales</taxon>
        <taxon>Phyllobacteriaceae</taxon>
        <taxon>Mesorhizobium</taxon>
    </lineage>
</organism>
<dbReference type="Gene3D" id="1.20.120.530">
    <property type="entry name" value="GntR ligand-binding domain-like"/>
    <property type="match status" value="1"/>
</dbReference>
<feature type="compositionally biased region" description="Basic and acidic residues" evidence="4">
    <location>
        <begin position="27"/>
        <end position="40"/>
    </location>
</feature>
<evidence type="ECO:0000313" key="6">
    <source>
        <dbReference type="EMBL" id="PZV36386.1"/>
    </source>
</evidence>
<keyword evidence="1" id="KW-0805">Transcription regulation</keyword>
<evidence type="ECO:0000256" key="3">
    <source>
        <dbReference type="ARBA" id="ARBA00023163"/>
    </source>
</evidence>
<dbReference type="InterPro" id="IPR008920">
    <property type="entry name" value="TF_FadR/GntR_C"/>
</dbReference>